<protein>
    <recommendedName>
        <fullName evidence="2">PF03932 family protein CutC</fullName>
    </recommendedName>
</protein>
<name>A0ABW2AU23_9MICO</name>
<dbReference type="InterPro" id="IPR036822">
    <property type="entry name" value="CutC-like_dom_sf"/>
</dbReference>
<sequence length="233" mass="23470">MTVPAFELIAQDPRGLDVAAAVGADRIELCCALEVGGLTPSQALIDAAVAARDAGGPGVHVLVRSRPGDFEYSPAELDLMLADAVAALQRGADGVVVGASRDGALDLSFIDRMVAAAGDASVTVHRVVDSLADPVGAVSSLRDRGVRRVLTSGGADKAPDGVGTIAAMVQAAQGRIEIMPGGGVSVASVPALIDAQVSAIHASASGNGQPDLQVARQFKAAITDHRGPRSPRS</sequence>
<evidence type="ECO:0000313" key="3">
    <source>
        <dbReference type="EMBL" id="MFC6714519.1"/>
    </source>
</evidence>
<dbReference type="Pfam" id="PF03932">
    <property type="entry name" value="CutC"/>
    <property type="match status" value="1"/>
</dbReference>
<evidence type="ECO:0000256" key="1">
    <source>
        <dbReference type="ARBA" id="ARBA00007768"/>
    </source>
</evidence>
<dbReference type="Gene3D" id="3.20.20.380">
    <property type="entry name" value="Copper homeostasis (CutC) domain"/>
    <property type="match status" value="1"/>
</dbReference>
<proteinExistence type="inferred from homology"/>
<comment type="similarity">
    <text evidence="1 2">Belongs to the CutC family.</text>
</comment>
<dbReference type="Proteomes" id="UP001596356">
    <property type="component" value="Unassembled WGS sequence"/>
</dbReference>
<dbReference type="SUPFAM" id="SSF110395">
    <property type="entry name" value="CutC-like"/>
    <property type="match status" value="1"/>
</dbReference>
<dbReference type="HAMAP" id="MF_00795">
    <property type="entry name" value="CutC"/>
    <property type="match status" value="1"/>
</dbReference>
<keyword evidence="2" id="KW-0963">Cytoplasm</keyword>
<comment type="subcellular location">
    <subcellularLocation>
        <location evidence="2">Cytoplasm</location>
    </subcellularLocation>
</comment>
<organism evidence="3 4">
    <name type="scientific">Branchiibius cervicis</name>
    <dbReference type="NCBI Taxonomy" id="908252"/>
    <lineage>
        <taxon>Bacteria</taxon>
        <taxon>Bacillati</taxon>
        <taxon>Actinomycetota</taxon>
        <taxon>Actinomycetes</taxon>
        <taxon>Micrococcales</taxon>
        <taxon>Dermacoccaceae</taxon>
        <taxon>Branchiibius</taxon>
    </lineage>
</organism>
<dbReference type="EMBL" id="JBHSWJ010000002">
    <property type="protein sequence ID" value="MFC6714519.1"/>
    <property type="molecule type" value="Genomic_DNA"/>
</dbReference>
<reference evidence="4" key="1">
    <citation type="journal article" date="2019" name="Int. J. Syst. Evol. Microbiol.">
        <title>The Global Catalogue of Microorganisms (GCM) 10K type strain sequencing project: providing services to taxonomists for standard genome sequencing and annotation.</title>
        <authorList>
            <consortium name="The Broad Institute Genomics Platform"/>
            <consortium name="The Broad Institute Genome Sequencing Center for Infectious Disease"/>
            <person name="Wu L."/>
            <person name="Ma J."/>
        </authorList>
    </citation>
    <scope>NUCLEOTIDE SEQUENCE [LARGE SCALE GENOMIC DNA]</scope>
    <source>
        <strain evidence="4">NBRC 106593</strain>
    </source>
</reference>
<comment type="caution">
    <text evidence="3">The sequence shown here is derived from an EMBL/GenBank/DDBJ whole genome shotgun (WGS) entry which is preliminary data.</text>
</comment>
<evidence type="ECO:0000256" key="2">
    <source>
        <dbReference type="HAMAP-Rule" id="MF_00795"/>
    </source>
</evidence>
<accession>A0ABW2AU23</accession>
<dbReference type="PANTHER" id="PTHR12598">
    <property type="entry name" value="COPPER HOMEOSTASIS PROTEIN CUTC"/>
    <property type="match status" value="1"/>
</dbReference>
<dbReference type="PANTHER" id="PTHR12598:SF0">
    <property type="entry name" value="COPPER HOMEOSTASIS PROTEIN CUTC HOMOLOG"/>
    <property type="match status" value="1"/>
</dbReference>
<gene>
    <name evidence="2" type="primary">cutC</name>
    <name evidence="3" type="ORF">ACFQBT_12105</name>
</gene>
<dbReference type="InterPro" id="IPR005627">
    <property type="entry name" value="CutC-like"/>
</dbReference>
<dbReference type="RefSeq" id="WP_377822987.1">
    <property type="nucleotide sequence ID" value="NZ_JBHSWJ010000002.1"/>
</dbReference>
<evidence type="ECO:0000313" key="4">
    <source>
        <dbReference type="Proteomes" id="UP001596356"/>
    </source>
</evidence>
<comment type="caution">
    <text evidence="2">Once thought to be involved in copper homeostasis, experiments in E.coli have shown this is not the case.</text>
</comment>
<keyword evidence="4" id="KW-1185">Reference proteome</keyword>